<evidence type="ECO:0000313" key="2">
    <source>
        <dbReference type="Proteomes" id="UP001558613"/>
    </source>
</evidence>
<accession>A0ABR3LM03</accession>
<dbReference type="Proteomes" id="UP001558613">
    <property type="component" value="Unassembled WGS sequence"/>
</dbReference>
<name>A0ABR3LM03_9TELE</name>
<gene>
    <name evidence="1" type="ORF">QQF64_017442</name>
</gene>
<proteinExistence type="predicted"/>
<sequence length="76" mass="8504">MSHQTNTMKPTFNGTFTLPSVSLVHMLLHWQSPRILCCHGKHAFLEVQPPSPSTQQHSLSLTHMLTSSQSPFPIPL</sequence>
<reference evidence="1 2" key="1">
    <citation type="submission" date="2023-09" db="EMBL/GenBank/DDBJ databases">
        <authorList>
            <person name="Wang M."/>
        </authorList>
    </citation>
    <scope>NUCLEOTIDE SEQUENCE [LARGE SCALE GENOMIC DNA]</scope>
    <source>
        <strain evidence="1">GT-2023</strain>
        <tissue evidence="1">Liver</tissue>
    </source>
</reference>
<comment type="caution">
    <text evidence="1">The sequence shown here is derived from an EMBL/GenBank/DDBJ whole genome shotgun (WGS) entry which is preliminary data.</text>
</comment>
<keyword evidence="2" id="KW-1185">Reference proteome</keyword>
<evidence type="ECO:0000313" key="1">
    <source>
        <dbReference type="EMBL" id="KAL1252749.1"/>
    </source>
</evidence>
<organism evidence="1 2">
    <name type="scientific">Cirrhinus molitorella</name>
    <name type="common">mud carp</name>
    <dbReference type="NCBI Taxonomy" id="172907"/>
    <lineage>
        <taxon>Eukaryota</taxon>
        <taxon>Metazoa</taxon>
        <taxon>Chordata</taxon>
        <taxon>Craniata</taxon>
        <taxon>Vertebrata</taxon>
        <taxon>Euteleostomi</taxon>
        <taxon>Actinopterygii</taxon>
        <taxon>Neopterygii</taxon>
        <taxon>Teleostei</taxon>
        <taxon>Ostariophysi</taxon>
        <taxon>Cypriniformes</taxon>
        <taxon>Cyprinidae</taxon>
        <taxon>Labeoninae</taxon>
        <taxon>Labeonini</taxon>
        <taxon>Cirrhinus</taxon>
    </lineage>
</organism>
<dbReference type="EMBL" id="JAYMGO010000021">
    <property type="protein sequence ID" value="KAL1252749.1"/>
    <property type="molecule type" value="Genomic_DNA"/>
</dbReference>
<protein>
    <submittedName>
        <fullName evidence="1">Uncharacterized protein</fullName>
    </submittedName>
</protein>